<dbReference type="Proteomes" id="UP001482620">
    <property type="component" value="Unassembled WGS sequence"/>
</dbReference>
<evidence type="ECO:0000313" key="1">
    <source>
        <dbReference type="EMBL" id="MEQ2230077.1"/>
    </source>
</evidence>
<comment type="caution">
    <text evidence="1">The sequence shown here is derived from an EMBL/GenBank/DDBJ whole genome shotgun (WGS) entry which is preliminary data.</text>
</comment>
<gene>
    <name evidence="1" type="ORF">ILYODFUR_025582</name>
</gene>
<keyword evidence="2" id="KW-1185">Reference proteome</keyword>
<dbReference type="EMBL" id="JAHRIQ010026311">
    <property type="protein sequence ID" value="MEQ2230077.1"/>
    <property type="molecule type" value="Genomic_DNA"/>
</dbReference>
<evidence type="ECO:0000313" key="2">
    <source>
        <dbReference type="Proteomes" id="UP001482620"/>
    </source>
</evidence>
<name>A0ABV0TEX7_9TELE</name>
<sequence length="56" mass="6626">NIAQAALTRAKSLRQNYFHTGSRRSWCLSLALYRREAGYTLDRLPVHRRATQRHTR</sequence>
<organism evidence="1 2">
    <name type="scientific">Ilyodon furcidens</name>
    <name type="common">goldbreast splitfin</name>
    <dbReference type="NCBI Taxonomy" id="33524"/>
    <lineage>
        <taxon>Eukaryota</taxon>
        <taxon>Metazoa</taxon>
        <taxon>Chordata</taxon>
        <taxon>Craniata</taxon>
        <taxon>Vertebrata</taxon>
        <taxon>Euteleostomi</taxon>
        <taxon>Actinopterygii</taxon>
        <taxon>Neopterygii</taxon>
        <taxon>Teleostei</taxon>
        <taxon>Neoteleostei</taxon>
        <taxon>Acanthomorphata</taxon>
        <taxon>Ovalentaria</taxon>
        <taxon>Atherinomorphae</taxon>
        <taxon>Cyprinodontiformes</taxon>
        <taxon>Goodeidae</taxon>
        <taxon>Ilyodon</taxon>
    </lineage>
</organism>
<protein>
    <submittedName>
        <fullName evidence="1">Uncharacterized protein</fullName>
    </submittedName>
</protein>
<reference evidence="1 2" key="1">
    <citation type="submission" date="2021-06" db="EMBL/GenBank/DDBJ databases">
        <authorList>
            <person name="Palmer J.M."/>
        </authorList>
    </citation>
    <scope>NUCLEOTIDE SEQUENCE [LARGE SCALE GENOMIC DNA]</scope>
    <source>
        <strain evidence="2">if_2019</strain>
        <tissue evidence="1">Muscle</tissue>
    </source>
</reference>
<feature type="non-terminal residue" evidence="1">
    <location>
        <position position="1"/>
    </location>
</feature>
<accession>A0ABV0TEX7</accession>
<proteinExistence type="predicted"/>